<sequence>MEELRDPYPSRRISKPYVAPRTEPVIHAHDAARRTGPLDDAQLDRFERDGFLFIPELFPANDVRALRARLDRLCREGRDSEAEEIIREPENDEVRSIFAVHESDDLFARLADDPRLADAARQILGSDVYVHQSRINYKPAFAGTGFFWHSDFETWHCEDGMPRMRAVSMSILLTDNTPHNGPLMLIPGSHRHFVGCVGETPEDNHRTSLRRQVIGTPDTESLKWLAERGGISAPLGPCGSVLIFDCNTIHGSADNISPDPRSNVFMVFNSVENRLRAPYAAPAPRPWYLASRPRNDEAAAQAA</sequence>
<dbReference type="EMBL" id="PHIG01000063">
    <property type="protein sequence ID" value="PJK27435.1"/>
    <property type="molecule type" value="Genomic_DNA"/>
</dbReference>
<dbReference type="GO" id="GO:0005506">
    <property type="term" value="F:iron ion binding"/>
    <property type="evidence" value="ECO:0007669"/>
    <property type="project" value="UniProtKB-ARBA"/>
</dbReference>
<evidence type="ECO:0000256" key="8">
    <source>
        <dbReference type="ARBA" id="ARBA00023004"/>
    </source>
</evidence>
<evidence type="ECO:0000256" key="3">
    <source>
        <dbReference type="ARBA" id="ARBA00007851"/>
    </source>
</evidence>
<dbReference type="Gene3D" id="2.60.120.620">
    <property type="entry name" value="q2cbj1_9rhob like domain"/>
    <property type="match status" value="1"/>
</dbReference>
<dbReference type="AlphaFoldDB" id="A0A2M9FVE3"/>
<accession>A0A2M9FVE3</accession>
<name>A0A2M9FVE3_9PROT</name>
<keyword evidence="6" id="KW-0223">Dioxygenase</keyword>
<dbReference type="GO" id="GO:0016706">
    <property type="term" value="F:2-oxoglutarate-dependent dioxygenase activity"/>
    <property type="evidence" value="ECO:0007669"/>
    <property type="project" value="InterPro"/>
</dbReference>
<dbReference type="InterPro" id="IPR008775">
    <property type="entry name" value="Phytyl_CoA_dOase-like"/>
</dbReference>
<comment type="subunit">
    <text evidence="4">Homodimer.</text>
</comment>
<dbReference type="Pfam" id="PF05721">
    <property type="entry name" value="PhyH"/>
    <property type="match status" value="1"/>
</dbReference>
<dbReference type="PANTHER" id="PTHR20883:SF48">
    <property type="entry name" value="ECTOINE DIOXYGENASE"/>
    <property type="match status" value="1"/>
</dbReference>
<protein>
    <recommendedName>
        <fullName evidence="10">Ectoine hydroxylase</fullName>
        <ecNumber evidence="10">1.14.11.55</ecNumber>
    </recommendedName>
</protein>
<evidence type="ECO:0000256" key="1">
    <source>
        <dbReference type="ARBA" id="ARBA00001954"/>
    </source>
</evidence>
<comment type="cofactor">
    <cofactor evidence="1">
        <name>Fe(2+)</name>
        <dbReference type="ChEBI" id="CHEBI:29033"/>
    </cofactor>
</comment>
<reference evidence="11 12" key="1">
    <citation type="submission" date="2017-11" db="EMBL/GenBank/DDBJ databases">
        <title>Draft genome sequence of Rhizobiales bacterium SY3-13.</title>
        <authorList>
            <person name="Sun C."/>
        </authorList>
    </citation>
    <scope>NUCLEOTIDE SEQUENCE [LARGE SCALE GENOMIC DNA]</scope>
    <source>
        <strain evidence="11 12">SY3-13</strain>
    </source>
</reference>
<dbReference type="OrthoDB" id="9791262at2"/>
<organism evidence="11 12">
    <name type="scientific">Minwuia thermotolerans</name>
    <dbReference type="NCBI Taxonomy" id="2056226"/>
    <lineage>
        <taxon>Bacteria</taxon>
        <taxon>Pseudomonadati</taxon>
        <taxon>Pseudomonadota</taxon>
        <taxon>Alphaproteobacteria</taxon>
        <taxon>Minwuiales</taxon>
        <taxon>Minwuiaceae</taxon>
        <taxon>Minwuia</taxon>
    </lineage>
</organism>
<keyword evidence="12" id="KW-1185">Reference proteome</keyword>
<evidence type="ECO:0000313" key="12">
    <source>
        <dbReference type="Proteomes" id="UP000229498"/>
    </source>
</evidence>
<evidence type="ECO:0000256" key="9">
    <source>
        <dbReference type="ARBA" id="ARBA00049228"/>
    </source>
</evidence>
<evidence type="ECO:0000256" key="6">
    <source>
        <dbReference type="ARBA" id="ARBA00022964"/>
    </source>
</evidence>
<keyword evidence="7" id="KW-0560">Oxidoreductase</keyword>
<comment type="function">
    <text evidence="2">Involved in the biosynthesis of 5-hydroxyectoine, called compatible solute, which helps organisms to survive extreme osmotic stress by acting as a highly soluble organic osmolyte. Catalyzes the 2-oxoglutarate-dependent selective hydroxylation of L-ectoine to yield (4S,5S)-5-hydroxyectoine.</text>
</comment>
<dbReference type="InterPro" id="IPR012774">
    <property type="entry name" value="EctD"/>
</dbReference>
<dbReference type="NCBIfam" id="TIGR02408">
    <property type="entry name" value="ectoine_ThpD"/>
    <property type="match status" value="1"/>
</dbReference>
<keyword evidence="5" id="KW-0479">Metal-binding</keyword>
<dbReference type="EC" id="1.14.11.55" evidence="10"/>
<dbReference type="RefSeq" id="WP_109795148.1">
    <property type="nucleotide sequence ID" value="NZ_PHIG01000063.1"/>
</dbReference>
<evidence type="ECO:0000256" key="2">
    <source>
        <dbReference type="ARBA" id="ARBA00004063"/>
    </source>
</evidence>
<dbReference type="PANTHER" id="PTHR20883">
    <property type="entry name" value="PHYTANOYL-COA DIOXYGENASE DOMAIN CONTAINING 1"/>
    <property type="match status" value="1"/>
</dbReference>
<dbReference type="SUPFAM" id="SSF51197">
    <property type="entry name" value="Clavaminate synthase-like"/>
    <property type="match status" value="1"/>
</dbReference>
<evidence type="ECO:0000313" key="11">
    <source>
        <dbReference type="EMBL" id="PJK27435.1"/>
    </source>
</evidence>
<dbReference type="Proteomes" id="UP000229498">
    <property type="component" value="Unassembled WGS sequence"/>
</dbReference>
<evidence type="ECO:0000256" key="10">
    <source>
        <dbReference type="NCBIfam" id="TIGR02408"/>
    </source>
</evidence>
<gene>
    <name evidence="11" type="primary">thpD</name>
    <name evidence="11" type="ORF">CVT23_21150</name>
</gene>
<keyword evidence="8" id="KW-0408">Iron</keyword>
<comment type="similarity">
    <text evidence="3">Belongs to the PhyH family. EctD subfamily.</text>
</comment>
<evidence type="ECO:0000256" key="5">
    <source>
        <dbReference type="ARBA" id="ARBA00022723"/>
    </source>
</evidence>
<comment type="catalytic activity">
    <reaction evidence="9">
        <text>L-ectoine + 2-oxoglutarate + O2 = 5-hydroxyectoine + succinate + CO2</text>
        <dbReference type="Rhea" id="RHEA:45740"/>
        <dbReference type="ChEBI" id="CHEBI:15379"/>
        <dbReference type="ChEBI" id="CHEBI:16526"/>
        <dbReference type="ChEBI" id="CHEBI:16810"/>
        <dbReference type="ChEBI" id="CHEBI:30031"/>
        <dbReference type="ChEBI" id="CHEBI:58515"/>
        <dbReference type="ChEBI" id="CHEBI:85413"/>
        <dbReference type="EC" id="1.14.11.55"/>
    </reaction>
</comment>
<evidence type="ECO:0000256" key="7">
    <source>
        <dbReference type="ARBA" id="ARBA00023002"/>
    </source>
</evidence>
<evidence type="ECO:0000256" key="4">
    <source>
        <dbReference type="ARBA" id="ARBA00011738"/>
    </source>
</evidence>
<proteinExistence type="inferred from homology"/>
<comment type="caution">
    <text evidence="11">The sequence shown here is derived from an EMBL/GenBank/DDBJ whole genome shotgun (WGS) entry which is preliminary data.</text>
</comment>